<dbReference type="FunFam" id="3.40.50.300:FF:000029">
    <property type="entry name" value="Elongation factor G"/>
    <property type="match status" value="1"/>
</dbReference>
<dbReference type="PRINTS" id="PR00315">
    <property type="entry name" value="ELONGATNFCT"/>
</dbReference>
<dbReference type="InterPro" id="IPR005517">
    <property type="entry name" value="Transl_elong_EFG/EF2_IV"/>
</dbReference>
<dbReference type="InterPro" id="IPR047872">
    <property type="entry name" value="EFG_IV"/>
</dbReference>
<dbReference type="AlphaFoldDB" id="A0A1J5R1A3"/>
<dbReference type="FunFam" id="3.30.230.10:FF:000003">
    <property type="entry name" value="Elongation factor G"/>
    <property type="match status" value="1"/>
</dbReference>
<dbReference type="CDD" id="cd01886">
    <property type="entry name" value="EF-G"/>
    <property type="match status" value="1"/>
</dbReference>
<reference evidence="7" key="1">
    <citation type="submission" date="2016-10" db="EMBL/GenBank/DDBJ databases">
        <title>Sequence of Gallionella enrichment culture.</title>
        <authorList>
            <person name="Poehlein A."/>
            <person name="Muehling M."/>
            <person name="Daniel R."/>
        </authorList>
    </citation>
    <scope>NUCLEOTIDE SEQUENCE</scope>
</reference>
<dbReference type="PROSITE" id="PS51722">
    <property type="entry name" value="G_TR_2"/>
    <property type="match status" value="1"/>
</dbReference>
<dbReference type="InterPro" id="IPR000640">
    <property type="entry name" value="EFG_V-like"/>
</dbReference>
<dbReference type="CDD" id="cd04088">
    <property type="entry name" value="EFG_mtEFG_II"/>
    <property type="match status" value="1"/>
</dbReference>
<dbReference type="Pfam" id="PF03764">
    <property type="entry name" value="EFG_IV"/>
    <property type="match status" value="1"/>
</dbReference>
<dbReference type="SUPFAM" id="SSF54211">
    <property type="entry name" value="Ribosomal protein S5 domain 2-like"/>
    <property type="match status" value="1"/>
</dbReference>
<dbReference type="Pfam" id="PF14492">
    <property type="entry name" value="EFG_III"/>
    <property type="match status" value="1"/>
</dbReference>
<dbReference type="FunFam" id="2.40.30.10:FF:000006">
    <property type="entry name" value="Elongation factor G"/>
    <property type="match status" value="1"/>
</dbReference>
<feature type="domain" description="Tr-type G" evidence="6">
    <location>
        <begin position="8"/>
        <end position="290"/>
    </location>
</feature>
<dbReference type="Gene3D" id="3.30.70.870">
    <property type="entry name" value="Elongation Factor G (Translational Gtpase), domain 3"/>
    <property type="match status" value="1"/>
</dbReference>
<dbReference type="InterPro" id="IPR020568">
    <property type="entry name" value="Ribosomal_Su5_D2-typ_SF"/>
</dbReference>
<dbReference type="InterPro" id="IPR031157">
    <property type="entry name" value="G_TR_CS"/>
</dbReference>
<dbReference type="InterPro" id="IPR000795">
    <property type="entry name" value="T_Tr_GTP-bd_dom"/>
</dbReference>
<comment type="similarity">
    <text evidence="1">Belongs to the TRAFAC class translation factor GTPase superfamily. Classic translation factor GTPase family. EF-G/EF-2 subfamily.</text>
</comment>
<dbReference type="NCBIfam" id="TIGR00231">
    <property type="entry name" value="small_GTP"/>
    <property type="match status" value="1"/>
</dbReference>
<dbReference type="InterPro" id="IPR014721">
    <property type="entry name" value="Ribsml_uS5_D2-typ_fold_subgr"/>
</dbReference>
<name>A0A1J5R1A3_9ZZZZ</name>
<dbReference type="Pfam" id="PF03144">
    <property type="entry name" value="GTP_EFTU_D2"/>
    <property type="match status" value="1"/>
</dbReference>
<dbReference type="Gene3D" id="2.40.30.10">
    <property type="entry name" value="Translation factors"/>
    <property type="match status" value="1"/>
</dbReference>
<accession>A0A1J5R1A3</accession>
<dbReference type="NCBIfam" id="TIGR00484">
    <property type="entry name" value="EF-G"/>
    <property type="match status" value="1"/>
</dbReference>
<dbReference type="SUPFAM" id="SSF50447">
    <property type="entry name" value="Translation proteins"/>
    <property type="match status" value="1"/>
</dbReference>
<dbReference type="GO" id="GO:0032790">
    <property type="term" value="P:ribosome disassembly"/>
    <property type="evidence" value="ECO:0007669"/>
    <property type="project" value="TreeGrafter"/>
</dbReference>
<dbReference type="Pfam" id="PF00679">
    <property type="entry name" value="EFG_C"/>
    <property type="match status" value="1"/>
</dbReference>
<dbReference type="InterPro" id="IPR009000">
    <property type="entry name" value="Transl_B-barrel_sf"/>
</dbReference>
<dbReference type="SUPFAM" id="SSF54980">
    <property type="entry name" value="EF-G C-terminal domain-like"/>
    <property type="match status" value="2"/>
</dbReference>
<dbReference type="PANTHER" id="PTHR43261:SF1">
    <property type="entry name" value="RIBOSOME-RELEASING FACTOR 2, MITOCHONDRIAL"/>
    <property type="match status" value="1"/>
</dbReference>
<dbReference type="CDD" id="cd03713">
    <property type="entry name" value="EFG_mtEFG_C"/>
    <property type="match status" value="1"/>
</dbReference>
<proteinExistence type="inferred from homology"/>
<dbReference type="NCBIfam" id="NF009381">
    <property type="entry name" value="PRK12740.1-5"/>
    <property type="match status" value="1"/>
</dbReference>
<keyword evidence="4" id="KW-0648">Protein biosynthesis</keyword>
<dbReference type="SMART" id="SM00838">
    <property type="entry name" value="EFG_C"/>
    <property type="match status" value="1"/>
</dbReference>
<dbReference type="CDD" id="cd16262">
    <property type="entry name" value="EFG_III"/>
    <property type="match status" value="1"/>
</dbReference>
<dbReference type="CDD" id="cd01434">
    <property type="entry name" value="EFG_mtEFG1_IV"/>
    <property type="match status" value="1"/>
</dbReference>
<evidence type="ECO:0000256" key="3">
    <source>
        <dbReference type="ARBA" id="ARBA00022768"/>
    </source>
</evidence>
<dbReference type="Gene3D" id="3.30.230.10">
    <property type="match status" value="1"/>
</dbReference>
<evidence type="ECO:0000256" key="2">
    <source>
        <dbReference type="ARBA" id="ARBA00022741"/>
    </source>
</evidence>
<sequence>MARKTPIELYRNIGISAHIDAGKTTTTERILFYTGVSHKIGEVHDGAATMDWMEQEQERGITITSAATTCFWKGMDNSYPQHRFNIIDTPGHVDFTIEVERSMRVLDGACMVYCAVGGVQPQSETVWRQATKYKVPRLAFVNKMDRTGANFFKVVTQMETRLKATPIPIVIPIGAEEGFTGVVDLIKMRAIIWDEASQGMKFEYQEIPADLVATANEWRAKMVETAAEASEELMNQYLENGELTEEQIILGIRTRTIACEIQPMLCGSAFKNKGVQRMLDAVIMFLPSPVDIPDVTGETEEGTPTSRKADDSESFSALAFKLMTDPFVGQLTFVRVYSGVLKKGDTVYNPIRGKKERIGRIVQMHANERQEVDEILAGDIAACIGLKDVTTGESLCDPNKPIILERMIFPEPVIHVAVEPKTKVDQEKMGIALGRLAAEDPSFRVRTDEESGQTIMSGMGELHLEILVDRMKREFGVEANVGAPQVAYREAIRKSVEVEGKYAKQTGGRGQYGHVWIKMEPNETGKGFEFVDAIKGGTVPREFIPAVEKGLRESLPNGVLAGFPVVDVKVTLFDGSYHDVDSNENAFKMAASMAFKDGMRKASPVLLEPMMSVEVETPEDYTGTVMGDLSSRRGMVQGMDDMAGGSKSVKAEVPLSEMFGYSTALRSATQGRATYTMEFKHYTEAPKSVAEAVMNTKK</sequence>
<dbReference type="GO" id="GO:0003924">
    <property type="term" value="F:GTPase activity"/>
    <property type="evidence" value="ECO:0007669"/>
    <property type="project" value="InterPro"/>
</dbReference>
<evidence type="ECO:0000256" key="1">
    <source>
        <dbReference type="ARBA" id="ARBA00005870"/>
    </source>
</evidence>
<dbReference type="InterPro" id="IPR005225">
    <property type="entry name" value="Small_GTP-bd"/>
</dbReference>
<comment type="caution">
    <text evidence="7">The sequence shown here is derived from an EMBL/GenBank/DDBJ whole genome shotgun (WGS) entry which is preliminary data.</text>
</comment>
<dbReference type="EMBL" id="MLJW01000525">
    <property type="protein sequence ID" value="OIQ85732.1"/>
    <property type="molecule type" value="Genomic_DNA"/>
</dbReference>
<dbReference type="InterPro" id="IPR004161">
    <property type="entry name" value="EFTu-like_2"/>
</dbReference>
<dbReference type="SMART" id="SM00889">
    <property type="entry name" value="EFG_IV"/>
    <property type="match status" value="1"/>
</dbReference>
<dbReference type="InterPro" id="IPR035647">
    <property type="entry name" value="EFG_III/V"/>
</dbReference>
<dbReference type="SUPFAM" id="SSF52540">
    <property type="entry name" value="P-loop containing nucleoside triphosphate hydrolases"/>
    <property type="match status" value="1"/>
</dbReference>
<dbReference type="InterPro" id="IPR035649">
    <property type="entry name" value="EFG_V"/>
</dbReference>
<keyword evidence="2" id="KW-0547">Nucleotide-binding</keyword>
<dbReference type="InterPro" id="IPR041095">
    <property type="entry name" value="EFG_II"/>
</dbReference>
<dbReference type="Gene3D" id="3.40.50.300">
    <property type="entry name" value="P-loop containing nucleotide triphosphate hydrolases"/>
    <property type="match status" value="1"/>
</dbReference>
<gene>
    <name evidence="7" type="primary">fusA_11</name>
    <name evidence="7" type="ORF">GALL_324330</name>
</gene>
<keyword evidence="3 7" id="KW-0251">Elongation factor</keyword>
<dbReference type="Pfam" id="PF00009">
    <property type="entry name" value="GTP_EFTU"/>
    <property type="match status" value="1"/>
</dbReference>
<dbReference type="PANTHER" id="PTHR43261">
    <property type="entry name" value="TRANSLATION ELONGATION FACTOR G-RELATED"/>
    <property type="match status" value="1"/>
</dbReference>
<dbReference type="GO" id="GO:0003746">
    <property type="term" value="F:translation elongation factor activity"/>
    <property type="evidence" value="ECO:0007669"/>
    <property type="project" value="UniProtKB-KW"/>
</dbReference>
<organism evidence="7">
    <name type="scientific">mine drainage metagenome</name>
    <dbReference type="NCBI Taxonomy" id="410659"/>
    <lineage>
        <taxon>unclassified sequences</taxon>
        <taxon>metagenomes</taxon>
        <taxon>ecological metagenomes</taxon>
    </lineage>
</organism>
<dbReference type="PROSITE" id="PS00301">
    <property type="entry name" value="G_TR_1"/>
    <property type="match status" value="1"/>
</dbReference>
<evidence type="ECO:0000256" key="4">
    <source>
        <dbReference type="ARBA" id="ARBA00022917"/>
    </source>
</evidence>
<protein>
    <submittedName>
        <fullName evidence="7">Elongation factor G</fullName>
    </submittedName>
</protein>
<dbReference type="Gene3D" id="3.30.70.240">
    <property type="match status" value="1"/>
</dbReference>
<dbReference type="FunFam" id="3.30.70.870:FF:000001">
    <property type="entry name" value="Elongation factor G"/>
    <property type="match status" value="1"/>
</dbReference>
<dbReference type="InterPro" id="IPR009022">
    <property type="entry name" value="EFG_III"/>
</dbReference>
<evidence type="ECO:0000259" key="6">
    <source>
        <dbReference type="PROSITE" id="PS51722"/>
    </source>
</evidence>
<keyword evidence="5" id="KW-0342">GTP-binding</keyword>
<evidence type="ECO:0000256" key="5">
    <source>
        <dbReference type="ARBA" id="ARBA00023134"/>
    </source>
</evidence>
<dbReference type="InterPro" id="IPR004540">
    <property type="entry name" value="Transl_elong_EFG/EF2"/>
</dbReference>
<dbReference type="InterPro" id="IPR027417">
    <property type="entry name" value="P-loop_NTPase"/>
</dbReference>
<dbReference type="HAMAP" id="MF_00054_B">
    <property type="entry name" value="EF_G_EF_2_B"/>
    <property type="match status" value="1"/>
</dbReference>
<dbReference type="FunFam" id="3.30.70.240:FF:000001">
    <property type="entry name" value="Elongation factor G"/>
    <property type="match status" value="1"/>
</dbReference>
<dbReference type="GO" id="GO:0005525">
    <property type="term" value="F:GTP binding"/>
    <property type="evidence" value="ECO:0007669"/>
    <property type="project" value="UniProtKB-KW"/>
</dbReference>
<evidence type="ECO:0000313" key="7">
    <source>
        <dbReference type="EMBL" id="OIQ85732.1"/>
    </source>
</evidence>
<dbReference type="NCBIfam" id="NF009379">
    <property type="entry name" value="PRK12740.1-3"/>
    <property type="match status" value="1"/>
</dbReference>